<name>A0A7W8A9F2_9ACTN</name>
<dbReference type="RefSeq" id="WP_184967380.1">
    <property type="nucleotide sequence ID" value="NZ_JACHIN010000009.1"/>
</dbReference>
<dbReference type="Proteomes" id="UP000568380">
    <property type="component" value="Unassembled WGS sequence"/>
</dbReference>
<reference evidence="2 3" key="1">
    <citation type="submission" date="2020-08" db="EMBL/GenBank/DDBJ databases">
        <title>Genomic Encyclopedia of Type Strains, Phase IV (KMG-IV): sequencing the most valuable type-strain genomes for metagenomic binning, comparative biology and taxonomic classification.</title>
        <authorList>
            <person name="Goeker M."/>
        </authorList>
    </citation>
    <scope>NUCLEOTIDE SEQUENCE [LARGE SCALE GENOMIC DNA]</scope>
    <source>
        <strain evidence="2 3">DSM 45385</strain>
    </source>
</reference>
<keyword evidence="3" id="KW-1185">Reference proteome</keyword>
<gene>
    <name evidence="2" type="ORF">HNR40_006162</name>
</gene>
<keyword evidence="1" id="KW-1133">Transmembrane helix</keyword>
<sequence length="47" mass="4915">MVPDDNGQPSDPSGAAADRTCGCLVLAACVLIILLVVFVHVAMDPRY</sequence>
<comment type="caution">
    <text evidence="2">The sequence shown here is derived from an EMBL/GenBank/DDBJ whole genome shotgun (WGS) entry which is preliminary data.</text>
</comment>
<feature type="transmembrane region" description="Helical" evidence="1">
    <location>
        <begin position="21"/>
        <end position="43"/>
    </location>
</feature>
<proteinExistence type="predicted"/>
<dbReference type="EMBL" id="JACHIN010000009">
    <property type="protein sequence ID" value="MBB5080673.1"/>
    <property type="molecule type" value="Genomic_DNA"/>
</dbReference>
<keyword evidence="1" id="KW-0812">Transmembrane</keyword>
<accession>A0A7W8A9F2</accession>
<evidence type="ECO:0000256" key="1">
    <source>
        <dbReference type="SAM" id="Phobius"/>
    </source>
</evidence>
<keyword evidence="1" id="KW-0472">Membrane</keyword>
<evidence type="ECO:0000313" key="2">
    <source>
        <dbReference type="EMBL" id="MBB5080673.1"/>
    </source>
</evidence>
<dbReference type="AlphaFoldDB" id="A0A7W8A9F2"/>
<protein>
    <submittedName>
        <fullName evidence="2">Uncharacterized protein</fullName>
    </submittedName>
</protein>
<evidence type="ECO:0000313" key="3">
    <source>
        <dbReference type="Proteomes" id="UP000568380"/>
    </source>
</evidence>
<organism evidence="2 3">
    <name type="scientific">Nonomuraea endophytica</name>
    <dbReference type="NCBI Taxonomy" id="714136"/>
    <lineage>
        <taxon>Bacteria</taxon>
        <taxon>Bacillati</taxon>
        <taxon>Actinomycetota</taxon>
        <taxon>Actinomycetes</taxon>
        <taxon>Streptosporangiales</taxon>
        <taxon>Streptosporangiaceae</taxon>
        <taxon>Nonomuraea</taxon>
    </lineage>
</organism>